<dbReference type="OrthoDB" id="5334558at2"/>
<reference evidence="1 2" key="1">
    <citation type="submission" date="2018-04" db="EMBL/GenBank/DDBJ databases">
        <title>Novel Campyloabacter and Helicobacter Species and Strains.</title>
        <authorList>
            <person name="Mannion A.J."/>
            <person name="Shen Z."/>
            <person name="Fox J.G."/>
        </authorList>
    </citation>
    <scope>NUCLEOTIDE SEQUENCE [LARGE SCALE GENOMIC DNA]</scope>
    <source>
        <strain evidence="1 2">MIT 04-9362</strain>
    </source>
</reference>
<gene>
    <name evidence="1" type="ORF">CQA57_05260</name>
</gene>
<evidence type="ECO:0000313" key="1">
    <source>
        <dbReference type="EMBL" id="RDU73296.1"/>
    </source>
</evidence>
<protein>
    <submittedName>
        <fullName evidence="1">Uncharacterized protein</fullName>
    </submittedName>
</protein>
<organism evidence="1 2">
    <name type="scientific">Helicobacter anseris</name>
    <dbReference type="NCBI Taxonomy" id="375926"/>
    <lineage>
        <taxon>Bacteria</taxon>
        <taxon>Pseudomonadati</taxon>
        <taxon>Campylobacterota</taxon>
        <taxon>Epsilonproteobacteria</taxon>
        <taxon>Campylobacterales</taxon>
        <taxon>Helicobacteraceae</taxon>
        <taxon>Helicobacter</taxon>
    </lineage>
</organism>
<name>A0A3D8J859_9HELI</name>
<dbReference type="AlphaFoldDB" id="A0A3D8J859"/>
<comment type="caution">
    <text evidence="1">The sequence shown here is derived from an EMBL/GenBank/DDBJ whole genome shotgun (WGS) entry which is preliminary data.</text>
</comment>
<accession>A0A3D8J859</accession>
<keyword evidence="2" id="KW-1185">Reference proteome</keyword>
<proteinExistence type="predicted"/>
<dbReference type="Proteomes" id="UP000256695">
    <property type="component" value="Unassembled WGS sequence"/>
</dbReference>
<dbReference type="EMBL" id="NXLX01000011">
    <property type="protein sequence ID" value="RDU73296.1"/>
    <property type="molecule type" value="Genomic_DNA"/>
</dbReference>
<sequence>MNKIVFIVLMLSLLISKPIEWNFEKNFALQKEEKVVAKVAIGSEMKNFSMRWTLFKKEGLVILLKYDNFMHQFILYPDYQRNTFVLKLQDNGSFEDSKMVLVFKEFKDKQAYFWIGIQGDTEFFMEQ</sequence>
<dbReference type="RefSeq" id="WP_115579186.1">
    <property type="nucleotide sequence ID" value="NZ_NXLX01000011.1"/>
</dbReference>
<evidence type="ECO:0000313" key="2">
    <source>
        <dbReference type="Proteomes" id="UP000256695"/>
    </source>
</evidence>